<name>A0ABP8K050_9ACTN</name>
<keyword evidence="3" id="KW-1185">Reference proteome</keyword>
<evidence type="ECO:0000313" key="2">
    <source>
        <dbReference type="EMBL" id="GAA4398252.1"/>
    </source>
</evidence>
<feature type="signal peptide" evidence="1">
    <location>
        <begin position="1"/>
        <end position="30"/>
    </location>
</feature>
<evidence type="ECO:0000313" key="3">
    <source>
        <dbReference type="Proteomes" id="UP001500635"/>
    </source>
</evidence>
<evidence type="ECO:0000256" key="1">
    <source>
        <dbReference type="SAM" id="SignalP"/>
    </source>
</evidence>
<feature type="chain" id="PRO_5046891609" description="Sulfur globule protein" evidence="1">
    <location>
        <begin position="31"/>
        <end position="87"/>
    </location>
</feature>
<dbReference type="RefSeq" id="WP_344998212.1">
    <property type="nucleotide sequence ID" value="NZ_BAABFR010000061.1"/>
</dbReference>
<accession>A0ABP8K050</accession>
<organism evidence="2 3">
    <name type="scientific">Tsukamurella soli</name>
    <dbReference type="NCBI Taxonomy" id="644556"/>
    <lineage>
        <taxon>Bacteria</taxon>
        <taxon>Bacillati</taxon>
        <taxon>Actinomycetota</taxon>
        <taxon>Actinomycetes</taxon>
        <taxon>Mycobacteriales</taxon>
        <taxon>Tsukamurellaceae</taxon>
        <taxon>Tsukamurella</taxon>
    </lineage>
</organism>
<reference evidence="3" key="1">
    <citation type="journal article" date="2019" name="Int. J. Syst. Evol. Microbiol.">
        <title>The Global Catalogue of Microorganisms (GCM) 10K type strain sequencing project: providing services to taxonomists for standard genome sequencing and annotation.</title>
        <authorList>
            <consortium name="The Broad Institute Genomics Platform"/>
            <consortium name="The Broad Institute Genome Sequencing Center for Infectious Disease"/>
            <person name="Wu L."/>
            <person name="Ma J."/>
        </authorList>
    </citation>
    <scope>NUCLEOTIDE SEQUENCE [LARGE SCALE GENOMIC DNA]</scope>
    <source>
        <strain evidence="3">JCM 17688</strain>
    </source>
</reference>
<comment type="caution">
    <text evidence="2">The sequence shown here is derived from an EMBL/GenBank/DDBJ whole genome shotgun (WGS) entry which is preliminary data.</text>
</comment>
<keyword evidence="1" id="KW-0732">Signal</keyword>
<protein>
    <recommendedName>
        <fullName evidence="4">Sulfur globule protein</fullName>
    </recommendedName>
</protein>
<sequence>MNARKIAAGGVIGLGLAGAALGIGAGTANAAPVTPAASYWHPGPGGWGRPGWGGGYHAPVFWHGGWHQPIWNGYGWGFWLGPIWIPA</sequence>
<dbReference type="Proteomes" id="UP001500635">
    <property type="component" value="Unassembled WGS sequence"/>
</dbReference>
<evidence type="ECO:0008006" key="4">
    <source>
        <dbReference type="Google" id="ProtNLM"/>
    </source>
</evidence>
<proteinExistence type="predicted"/>
<gene>
    <name evidence="2" type="ORF">GCM10023147_34320</name>
</gene>
<dbReference type="EMBL" id="BAABFR010000061">
    <property type="protein sequence ID" value="GAA4398252.1"/>
    <property type="molecule type" value="Genomic_DNA"/>
</dbReference>